<dbReference type="Pfam" id="PF13280">
    <property type="entry name" value="WYL"/>
    <property type="match status" value="1"/>
</dbReference>
<organism evidence="4 5">
    <name type="scientific">Rugosimonospora acidiphila</name>
    <dbReference type="NCBI Taxonomy" id="556531"/>
    <lineage>
        <taxon>Bacteria</taxon>
        <taxon>Bacillati</taxon>
        <taxon>Actinomycetota</taxon>
        <taxon>Actinomycetes</taxon>
        <taxon>Micromonosporales</taxon>
        <taxon>Micromonosporaceae</taxon>
        <taxon>Rugosimonospora</taxon>
    </lineage>
</organism>
<keyword evidence="5" id="KW-1185">Reference proteome</keyword>
<feature type="compositionally biased region" description="Low complexity" evidence="1">
    <location>
        <begin position="688"/>
        <end position="714"/>
    </location>
</feature>
<dbReference type="Pfam" id="PF13625">
    <property type="entry name" value="Helicase_C_3"/>
    <property type="match status" value="1"/>
</dbReference>
<evidence type="ECO:0000259" key="2">
    <source>
        <dbReference type="Pfam" id="PF13280"/>
    </source>
</evidence>
<evidence type="ECO:0000313" key="5">
    <source>
        <dbReference type="Proteomes" id="UP001501570"/>
    </source>
</evidence>
<evidence type="ECO:0000313" key="4">
    <source>
        <dbReference type="EMBL" id="GAA5183414.1"/>
    </source>
</evidence>
<accession>A0ABP9RPF3</accession>
<keyword evidence="4" id="KW-0067">ATP-binding</keyword>
<keyword evidence="4" id="KW-0547">Nucleotide-binding</keyword>
<dbReference type="PROSITE" id="PS52050">
    <property type="entry name" value="WYL"/>
    <property type="match status" value="1"/>
</dbReference>
<feature type="domain" description="WYL" evidence="2">
    <location>
        <begin position="757"/>
        <end position="818"/>
    </location>
</feature>
<dbReference type="EMBL" id="BAABJQ010000005">
    <property type="protein sequence ID" value="GAA5183414.1"/>
    <property type="molecule type" value="Genomic_DNA"/>
</dbReference>
<dbReference type="Proteomes" id="UP001501570">
    <property type="component" value="Unassembled WGS sequence"/>
</dbReference>
<keyword evidence="4" id="KW-0378">Hydrolase</keyword>
<name>A0ABP9RPF3_9ACTN</name>
<gene>
    <name evidence="4" type="ORF">GCM10023322_22640</name>
</gene>
<dbReference type="GO" id="GO:0004386">
    <property type="term" value="F:helicase activity"/>
    <property type="evidence" value="ECO:0007669"/>
    <property type="project" value="UniProtKB-KW"/>
</dbReference>
<dbReference type="InterPro" id="IPR026881">
    <property type="entry name" value="WYL_dom"/>
</dbReference>
<protein>
    <submittedName>
        <fullName evidence="4">Helicase-associated domain-containing protein</fullName>
    </submittedName>
</protein>
<feature type="region of interest" description="Disordered" evidence="1">
    <location>
        <begin position="687"/>
        <end position="742"/>
    </location>
</feature>
<comment type="caution">
    <text evidence="4">The sequence shown here is derived from an EMBL/GenBank/DDBJ whole genome shotgun (WGS) entry which is preliminary data.</text>
</comment>
<keyword evidence="4" id="KW-0347">Helicase</keyword>
<sequence>MASSLSRWLGALEPDRLSALLTRRPEALTEPVPRTLGELAGRLQGRFGVAGAVQSVPLPAVQVLETVYAYDCQTRADLADLLDGDGLDGDGLDEALTALADRALLWEYEGRLGVAGEAISVLGYPLRLGPNAADLLAVRPVTELRGIAGELGLAAAGPVKRNLLRELAGFYGNPERIRGLAASAPAETRAVLDGLTWHGPLATSPTTGFGGPAGPRYLGPEDWAVRRGLLLPDGWQQLAMPREVALALRGPGWRPPFDPRPPSPAPAEVDESAVAREATAAAGTLVDQVNALLAAGPIARLKSGGVGAREQRRLAKLIGADEPGVRLAVELAHGAGLLAATPEAVLPTEAYDQWAAAEPPERLPPLLVAWLRLPVVGWRDGAALIRDPVGRLMPDLRMELLAVAAALPEGRGLAEEGYLSAAVRWHAPVLAGAFEDPAEFIGPLWAEAARLGLVAHGTLSPLGRALIALDAERLGRAASDLLDTATGTAIFQADLTAVVPGAPSAALASLLDGSADRESRGTASTWRFTAASVRRALDTGATAPELLARLRAVATGGTLPQPLEYLLGDVARRHGALRVRAVGCVLHAGDPAMLAELLASRALAALHLRELAPTVLASAASPADTLAALRSAGYAPVREDASGEPLVERVDRRRAAAPARHRTVRRPQAGELADPAVLAKSLLSAQDAEPATLTEPPTLAEPPTLTGPPRLTGPAGFAGPLEAGPAARRHRAGGREERPDTLETIGAHAPGLDEDELRLLAHAIDSGGAVRIAYRDADGRSTVRVIEEIELSGAVMEAWCRLREDERMFMLARVEAVAPV</sequence>
<dbReference type="InterPro" id="IPR032830">
    <property type="entry name" value="XPB/Ssl2_N"/>
</dbReference>
<evidence type="ECO:0000256" key="1">
    <source>
        <dbReference type="SAM" id="MobiDB-lite"/>
    </source>
</evidence>
<proteinExistence type="predicted"/>
<feature type="domain" description="Helicase XPB/Ssl2 N-terminal" evidence="3">
    <location>
        <begin position="490"/>
        <end position="612"/>
    </location>
</feature>
<reference evidence="5" key="1">
    <citation type="journal article" date="2019" name="Int. J. Syst. Evol. Microbiol.">
        <title>The Global Catalogue of Microorganisms (GCM) 10K type strain sequencing project: providing services to taxonomists for standard genome sequencing and annotation.</title>
        <authorList>
            <consortium name="The Broad Institute Genomics Platform"/>
            <consortium name="The Broad Institute Genome Sequencing Center for Infectious Disease"/>
            <person name="Wu L."/>
            <person name="Ma J."/>
        </authorList>
    </citation>
    <scope>NUCLEOTIDE SEQUENCE [LARGE SCALE GENOMIC DNA]</scope>
    <source>
        <strain evidence="5">JCM 18304</strain>
    </source>
</reference>
<evidence type="ECO:0000259" key="3">
    <source>
        <dbReference type="Pfam" id="PF13625"/>
    </source>
</evidence>
<dbReference type="RefSeq" id="WP_345628691.1">
    <property type="nucleotide sequence ID" value="NZ_BAABJQ010000005.1"/>
</dbReference>